<reference evidence="1 2" key="1">
    <citation type="journal article" date="2019" name="Nat. Ecol. Evol.">
        <title>Megaphylogeny resolves global patterns of mushroom evolution.</title>
        <authorList>
            <person name="Varga T."/>
            <person name="Krizsan K."/>
            <person name="Foldi C."/>
            <person name="Dima B."/>
            <person name="Sanchez-Garcia M."/>
            <person name="Sanchez-Ramirez S."/>
            <person name="Szollosi G.J."/>
            <person name="Szarkandi J.G."/>
            <person name="Papp V."/>
            <person name="Albert L."/>
            <person name="Andreopoulos W."/>
            <person name="Angelini C."/>
            <person name="Antonin V."/>
            <person name="Barry K.W."/>
            <person name="Bougher N.L."/>
            <person name="Buchanan P."/>
            <person name="Buyck B."/>
            <person name="Bense V."/>
            <person name="Catcheside P."/>
            <person name="Chovatia M."/>
            <person name="Cooper J."/>
            <person name="Damon W."/>
            <person name="Desjardin D."/>
            <person name="Finy P."/>
            <person name="Geml J."/>
            <person name="Haridas S."/>
            <person name="Hughes K."/>
            <person name="Justo A."/>
            <person name="Karasinski D."/>
            <person name="Kautmanova I."/>
            <person name="Kiss B."/>
            <person name="Kocsube S."/>
            <person name="Kotiranta H."/>
            <person name="LaButti K.M."/>
            <person name="Lechner B.E."/>
            <person name="Liimatainen K."/>
            <person name="Lipzen A."/>
            <person name="Lukacs Z."/>
            <person name="Mihaltcheva S."/>
            <person name="Morgado L.N."/>
            <person name="Niskanen T."/>
            <person name="Noordeloos M.E."/>
            <person name="Ohm R.A."/>
            <person name="Ortiz-Santana B."/>
            <person name="Ovrebo C."/>
            <person name="Racz N."/>
            <person name="Riley R."/>
            <person name="Savchenko A."/>
            <person name="Shiryaev A."/>
            <person name="Soop K."/>
            <person name="Spirin V."/>
            <person name="Szebenyi C."/>
            <person name="Tomsovsky M."/>
            <person name="Tulloss R.E."/>
            <person name="Uehling J."/>
            <person name="Grigoriev I.V."/>
            <person name="Vagvolgyi C."/>
            <person name="Papp T."/>
            <person name="Martin F.M."/>
            <person name="Miettinen O."/>
            <person name="Hibbett D.S."/>
            <person name="Nagy L.G."/>
        </authorList>
    </citation>
    <scope>NUCLEOTIDE SEQUENCE [LARGE SCALE GENOMIC DNA]</scope>
    <source>
        <strain evidence="1 2">NL-1719</strain>
    </source>
</reference>
<evidence type="ECO:0000313" key="2">
    <source>
        <dbReference type="Proteomes" id="UP000308600"/>
    </source>
</evidence>
<name>A0ACD3BE93_9AGAR</name>
<sequence>MNPLAARNARQIVPRIARLTNRSVISVTGSQAPSFLNGVLAASVTEVKPFYSAILNAQGRVLHDLFAYTTTAEDGRRGFLLEFDNQQAEGTPLLTMLKRYVLRAKVKIRDVSGEYDVWAAWDDSKDASWDIERQWRWARSGAIEPMWDNSPEWPWGIGDGIIRDRRAIGMGRRLLVRKGDTPQEGSSSDPGNADDYLRHRLLTGIPEGSLDITPGHAFPMDCNLDVMGALDFRKGCYVGQELTVRTYHNGIVRKRILPVTIQDASNDVLSADLDIRPRVVSESSSRGPRPRGGGKLLSSHSGVGLALLRLEHVEATLRGDLVLELESPSGERRIVSPRWPAWWPKEVPSSS</sequence>
<evidence type="ECO:0000313" key="1">
    <source>
        <dbReference type="EMBL" id="TFK75976.1"/>
    </source>
</evidence>
<dbReference type="EMBL" id="ML208261">
    <property type="protein sequence ID" value="TFK75976.1"/>
    <property type="molecule type" value="Genomic_DNA"/>
</dbReference>
<keyword evidence="2" id="KW-1185">Reference proteome</keyword>
<accession>A0ACD3BE93</accession>
<dbReference type="Proteomes" id="UP000308600">
    <property type="component" value="Unassembled WGS sequence"/>
</dbReference>
<gene>
    <name evidence="1" type="ORF">BDN72DRAFT_831413</name>
</gene>
<protein>
    <submittedName>
        <fullName evidence="1">Aminomethyltransferase folate-binding domain-containing protein</fullName>
    </submittedName>
</protein>
<proteinExistence type="predicted"/>
<organism evidence="1 2">
    <name type="scientific">Pluteus cervinus</name>
    <dbReference type="NCBI Taxonomy" id="181527"/>
    <lineage>
        <taxon>Eukaryota</taxon>
        <taxon>Fungi</taxon>
        <taxon>Dikarya</taxon>
        <taxon>Basidiomycota</taxon>
        <taxon>Agaricomycotina</taxon>
        <taxon>Agaricomycetes</taxon>
        <taxon>Agaricomycetidae</taxon>
        <taxon>Agaricales</taxon>
        <taxon>Pluteineae</taxon>
        <taxon>Pluteaceae</taxon>
        <taxon>Pluteus</taxon>
    </lineage>
</organism>